<reference evidence="20 21" key="1">
    <citation type="submission" date="2024-07" db="EMBL/GenBank/DDBJ databases">
        <title>Chromosome-level genome assembly of the water stick insect Ranatra chinensis (Heteroptera: Nepidae).</title>
        <authorList>
            <person name="Liu X."/>
        </authorList>
    </citation>
    <scope>NUCLEOTIDE SEQUENCE [LARGE SCALE GENOMIC DNA]</scope>
    <source>
        <strain evidence="20">Cailab_2021Rc</strain>
        <tissue evidence="20">Muscle</tissue>
    </source>
</reference>
<evidence type="ECO:0000256" key="9">
    <source>
        <dbReference type="ARBA" id="ARBA00022741"/>
    </source>
</evidence>
<feature type="site" description="Electron transfer via tryptophanyl radical" evidence="18">
    <location>
        <position position="219"/>
    </location>
</feature>
<dbReference type="Gene3D" id="1.25.40.80">
    <property type="match status" value="1"/>
</dbReference>
<dbReference type="Proteomes" id="UP001558652">
    <property type="component" value="Unassembled WGS sequence"/>
</dbReference>
<keyword evidence="6" id="KW-0678">Repressor</keyword>
<evidence type="ECO:0000256" key="16">
    <source>
        <dbReference type="ARBA" id="ARBA00023242"/>
    </source>
</evidence>
<evidence type="ECO:0000256" key="6">
    <source>
        <dbReference type="ARBA" id="ARBA00022491"/>
    </source>
</evidence>
<evidence type="ECO:0000256" key="3">
    <source>
        <dbReference type="ARBA" id="ARBA00005862"/>
    </source>
</evidence>
<comment type="caution">
    <text evidence="20">The sequence shown here is derived from an EMBL/GenBank/DDBJ whole genome shotgun (WGS) entry which is preliminary data.</text>
</comment>
<feature type="site" description="Electron transfer via tryptophanyl radical" evidence="18">
    <location>
        <position position="137"/>
    </location>
</feature>
<dbReference type="PANTHER" id="PTHR11455">
    <property type="entry name" value="CRYPTOCHROME"/>
    <property type="match status" value="1"/>
</dbReference>
<evidence type="ECO:0000256" key="12">
    <source>
        <dbReference type="ARBA" id="ARBA00023015"/>
    </source>
</evidence>
<dbReference type="InterPro" id="IPR005101">
    <property type="entry name" value="Cryptochr/Photolyase_FAD-bd"/>
</dbReference>
<proteinExistence type="inferred from homology"/>
<dbReference type="AlphaFoldDB" id="A0ABD0XXF8"/>
<comment type="similarity">
    <text evidence="3">Belongs to the DNA photolyase class-1 family.</text>
</comment>
<keyword evidence="11" id="KW-0157">Chromophore</keyword>
<feature type="site" description="Electron transfer via tryptophanyl radical" evidence="18">
    <location>
        <position position="196"/>
    </location>
</feature>
<keyword evidence="5" id="KW-0963">Cytoplasm</keyword>
<gene>
    <name evidence="20" type="ORF">AAG570_005431</name>
</gene>
<keyword evidence="16" id="KW-0539">Nucleus</keyword>
<evidence type="ECO:0000256" key="14">
    <source>
        <dbReference type="ARBA" id="ARBA00023163"/>
    </source>
</evidence>
<evidence type="ECO:0000256" key="15">
    <source>
        <dbReference type="ARBA" id="ARBA00023170"/>
    </source>
</evidence>
<evidence type="ECO:0000256" key="1">
    <source>
        <dbReference type="ARBA" id="ARBA00004123"/>
    </source>
</evidence>
<evidence type="ECO:0000256" key="18">
    <source>
        <dbReference type="PIRSR" id="PIRSR602081-2"/>
    </source>
</evidence>
<dbReference type="GO" id="GO:0048511">
    <property type="term" value="P:rhythmic process"/>
    <property type="evidence" value="ECO:0007669"/>
    <property type="project" value="UniProtKB-KW"/>
</dbReference>
<evidence type="ECO:0000256" key="17">
    <source>
        <dbReference type="PIRSR" id="PIRSR602081-1"/>
    </source>
</evidence>
<evidence type="ECO:0000256" key="7">
    <source>
        <dbReference type="ARBA" id="ARBA00022543"/>
    </source>
</evidence>
<evidence type="ECO:0000313" key="20">
    <source>
        <dbReference type="EMBL" id="KAL1115936.1"/>
    </source>
</evidence>
<sequence>MFDAVPKPEYFGLAPEPGDKMVRWVGGETQALTHLVARLKVEEGAFLRGFYLVNQVTPDLLAPPTSQSAALRFGCLSIRRFYWSIHDLFEEVHKGQVPATQSITGQLIWREYFYTMSVNNPHYAQMESNPICININWMGRSDPEYETRLNRWKRGMTGYPFIDAIMRQLKQEGWIHHVARNAVACFLTRGDLWINWEDGLQHFLEYLLDADWSVCAGNWMWVSSSAFEQLLDCSLCICPVNFGRRLDPYGEYVRRYVPEVRNLPVEYVYEPWAAPLEVQRTAKCIIGQDYPQRIVDHKLASQINRKKMEEIRLSLMTSIPHCCPSNTEEVRQFMWLQDHNDDHLCVY</sequence>
<evidence type="ECO:0000256" key="13">
    <source>
        <dbReference type="ARBA" id="ARBA00023108"/>
    </source>
</evidence>
<keyword evidence="14" id="KW-0804">Transcription</keyword>
<feature type="binding site" evidence="17">
    <location>
        <begin position="209"/>
        <end position="211"/>
    </location>
    <ligand>
        <name>FAD</name>
        <dbReference type="ChEBI" id="CHEBI:57692"/>
    </ligand>
</feature>
<accession>A0ABD0XXF8</accession>
<keyword evidence="15" id="KW-0675">Receptor</keyword>
<keyword evidence="8 17" id="KW-0285">Flavoprotein</keyword>
<dbReference type="GO" id="GO:0009881">
    <property type="term" value="F:photoreceptor activity"/>
    <property type="evidence" value="ECO:0007669"/>
    <property type="project" value="UniProtKB-KW"/>
</dbReference>
<keyword evidence="7" id="KW-0600">Photoreceptor protein</keyword>
<organism evidence="20 21">
    <name type="scientific">Ranatra chinensis</name>
    <dbReference type="NCBI Taxonomy" id="642074"/>
    <lineage>
        <taxon>Eukaryota</taxon>
        <taxon>Metazoa</taxon>
        <taxon>Ecdysozoa</taxon>
        <taxon>Arthropoda</taxon>
        <taxon>Hexapoda</taxon>
        <taxon>Insecta</taxon>
        <taxon>Pterygota</taxon>
        <taxon>Neoptera</taxon>
        <taxon>Paraneoptera</taxon>
        <taxon>Hemiptera</taxon>
        <taxon>Heteroptera</taxon>
        <taxon>Panheteroptera</taxon>
        <taxon>Nepomorpha</taxon>
        <taxon>Nepidae</taxon>
        <taxon>Ranatrinae</taxon>
        <taxon>Ranatra</taxon>
    </lineage>
</organism>
<evidence type="ECO:0000313" key="21">
    <source>
        <dbReference type="Proteomes" id="UP001558652"/>
    </source>
</evidence>
<evidence type="ECO:0000256" key="10">
    <source>
        <dbReference type="ARBA" id="ARBA00022827"/>
    </source>
</evidence>
<keyword evidence="13" id="KW-0090">Biological rhythms</keyword>
<dbReference type="EMBL" id="JBFDAA010000018">
    <property type="protein sequence ID" value="KAL1115936.1"/>
    <property type="molecule type" value="Genomic_DNA"/>
</dbReference>
<evidence type="ECO:0000259" key="19">
    <source>
        <dbReference type="Pfam" id="PF03441"/>
    </source>
</evidence>
<dbReference type="SUPFAM" id="SSF48173">
    <property type="entry name" value="Cryptochrome/photolyase FAD-binding domain"/>
    <property type="match status" value="1"/>
</dbReference>
<comment type="cofactor">
    <cofactor evidence="17">
        <name>FAD</name>
        <dbReference type="ChEBI" id="CHEBI:57692"/>
    </cofactor>
    <text evidence="17">Binds 1 FAD per subunit.</text>
</comment>
<keyword evidence="12" id="KW-0805">Transcription regulation</keyword>
<dbReference type="GO" id="GO:0005634">
    <property type="term" value="C:nucleus"/>
    <property type="evidence" value="ECO:0007669"/>
    <property type="project" value="UniProtKB-SubCell"/>
</dbReference>
<keyword evidence="9" id="KW-0547">Nucleotide-binding</keyword>
<evidence type="ECO:0000256" key="11">
    <source>
        <dbReference type="ARBA" id="ARBA00022991"/>
    </source>
</evidence>
<protein>
    <recommendedName>
        <fullName evidence="4">Cryptochrome-1</fullName>
    </recommendedName>
</protein>
<dbReference type="InterPro" id="IPR036134">
    <property type="entry name" value="Crypto/Photolyase_FAD-like_sf"/>
</dbReference>
<keyword evidence="21" id="KW-1185">Reference proteome</keyword>
<evidence type="ECO:0000256" key="5">
    <source>
        <dbReference type="ARBA" id="ARBA00022490"/>
    </source>
</evidence>
<name>A0ABD0XXF8_9HEMI</name>
<keyword evidence="7" id="KW-0716">Sensory transduction</keyword>
<dbReference type="Gene3D" id="1.10.579.10">
    <property type="entry name" value="DNA Cyclobutane Dipyrimidine Photolyase, subunit A, domain 3"/>
    <property type="match status" value="1"/>
</dbReference>
<dbReference type="InterPro" id="IPR002081">
    <property type="entry name" value="Cryptochrome/DNA_photolyase_1"/>
</dbReference>
<dbReference type="PANTHER" id="PTHR11455:SF17">
    <property type="entry name" value="CRYPTOCHROME-1"/>
    <property type="match status" value="1"/>
</dbReference>
<feature type="domain" description="Cryptochrome/DNA photolyase FAD-binding" evidence="19">
    <location>
        <begin position="105"/>
        <end position="309"/>
    </location>
</feature>
<evidence type="ECO:0000256" key="2">
    <source>
        <dbReference type="ARBA" id="ARBA00004556"/>
    </source>
</evidence>
<evidence type="ECO:0000256" key="8">
    <source>
        <dbReference type="ARBA" id="ARBA00022630"/>
    </source>
</evidence>
<evidence type="ECO:0000256" key="4">
    <source>
        <dbReference type="ARBA" id="ARBA00021159"/>
    </source>
</evidence>
<dbReference type="PRINTS" id="PR00147">
    <property type="entry name" value="DNAPHOTLYASE"/>
</dbReference>
<comment type="subcellular location">
    <subcellularLocation>
        <location evidence="2">Cytoplasm</location>
        <location evidence="2">Perinuclear region</location>
    </subcellularLocation>
    <subcellularLocation>
        <location evidence="1">Nucleus</location>
    </subcellularLocation>
</comment>
<dbReference type="GO" id="GO:0000166">
    <property type="term" value="F:nucleotide binding"/>
    <property type="evidence" value="ECO:0007669"/>
    <property type="project" value="UniProtKB-KW"/>
</dbReference>
<dbReference type="Pfam" id="PF03441">
    <property type="entry name" value="FAD_binding_7"/>
    <property type="match status" value="1"/>
</dbReference>
<dbReference type="GO" id="GO:0048471">
    <property type="term" value="C:perinuclear region of cytoplasm"/>
    <property type="evidence" value="ECO:0007669"/>
    <property type="project" value="UniProtKB-SubCell"/>
</dbReference>
<feature type="binding site" evidence="17">
    <location>
        <begin position="106"/>
        <end position="113"/>
    </location>
    <ligand>
        <name>FAD</name>
        <dbReference type="ChEBI" id="CHEBI:57692"/>
    </ligand>
</feature>
<keyword evidence="10 17" id="KW-0274">FAD</keyword>